<dbReference type="SUPFAM" id="SSF47384">
    <property type="entry name" value="Homodimeric domain of signal transducing histidine kinase"/>
    <property type="match status" value="1"/>
</dbReference>
<evidence type="ECO:0000256" key="2">
    <source>
        <dbReference type="ARBA" id="ARBA00012438"/>
    </source>
</evidence>
<evidence type="ECO:0000259" key="7">
    <source>
        <dbReference type="PROSITE" id="PS50109"/>
    </source>
</evidence>
<dbReference type="GO" id="GO:0009927">
    <property type="term" value="F:histidine phosphotransfer kinase activity"/>
    <property type="evidence" value="ECO:0007669"/>
    <property type="project" value="TreeGrafter"/>
</dbReference>
<dbReference type="InterPro" id="IPR005467">
    <property type="entry name" value="His_kinase_dom"/>
</dbReference>
<dbReference type="PANTHER" id="PTHR43047:SF72">
    <property type="entry name" value="OSMOSENSING HISTIDINE PROTEIN KINASE SLN1"/>
    <property type="match status" value="1"/>
</dbReference>
<dbReference type="InterPro" id="IPR000014">
    <property type="entry name" value="PAS"/>
</dbReference>
<gene>
    <name evidence="8" type="ORF">KK488_20325</name>
</gene>
<dbReference type="InterPro" id="IPR036890">
    <property type="entry name" value="HATPase_C_sf"/>
</dbReference>
<dbReference type="PANTHER" id="PTHR43047">
    <property type="entry name" value="TWO-COMPONENT HISTIDINE PROTEIN KINASE"/>
    <property type="match status" value="1"/>
</dbReference>
<dbReference type="PROSITE" id="PS50109">
    <property type="entry name" value="HIS_KIN"/>
    <property type="match status" value="1"/>
</dbReference>
<dbReference type="SMART" id="SM00091">
    <property type="entry name" value="PAS"/>
    <property type="match status" value="3"/>
</dbReference>
<dbReference type="InterPro" id="IPR036097">
    <property type="entry name" value="HisK_dim/P_sf"/>
</dbReference>
<dbReference type="CDD" id="cd00082">
    <property type="entry name" value="HisKA"/>
    <property type="match status" value="1"/>
</dbReference>
<evidence type="ECO:0000256" key="3">
    <source>
        <dbReference type="ARBA" id="ARBA00022553"/>
    </source>
</evidence>
<dbReference type="InterPro" id="IPR003661">
    <property type="entry name" value="HisK_dim/P_dom"/>
</dbReference>
<dbReference type="Proteomes" id="UP001138757">
    <property type="component" value="Unassembled WGS sequence"/>
</dbReference>
<keyword evidence="4" id="KW-0808">Transferase</keyword>
<evidence type="ECO:0000313" key="9">
    <source>
        <dbReference type="Proteomes" id="UP001138757"/>
    </source>
</evidence>
<dbReference type="PRINTS" id="PR00344">
    <property type="entry name" value="BCTRLSENSOR"/>
</dbReference>
<keyword evidence="5" id="KW-0418">Kinase</keyword>
<dbReference type="InterPro" id="IPR035965">
    <property type="entry name" value="PAS-like_dom_sf"/>
</dbReference>
<dbReference type="AlphaFoldDB" id="A0A9X1DG69"/>
<dbReference type="InterPro" id="IPR003594">
    <property type="entry name" value="HATPase_dom"/>
</dbReference>
<dbReference type="GO" id="GO:0000155">
    <property type="term" value="F:phosphorelay sensor kinase activity"/>
    <property type="evidence" value="ECO:0007669"/>
    <property type="project" value="InterPro"/>
</dbReference>
<evidence type="ECO:0000256" key="6">
    <source>
        <dbReference type="SAM" id="Coils"/>
    </source>
</evidence>
<dbReference type="EC" id="2.7.13.3" evidence="2"/>
<dbReference type="RefSeq" id="WP_214625562.1">
    <property type="nucleotide sequence ID" value="NZ_JAHGAW010000017.1"/>
</dbReference>
<evidence type="ECO:0000256" key="5">
    <source>
        <dbReference type="ARBA" id="ARBA00022777"/>
    </source>
</evidence>
<dbReference type="Gene3D" id="1.10.287.130">
    <property type="match status" value="1"/>
</dbReference>
<organism evidence="8 9">
    <name type="scientific">Sphingobium nicotianae</name>
    <dbReference type="NCBI Taxonomy" id="2782607"/>
    <lineage>
        <taxon>Bacteria</taxon>
        <taxon>Pseudomonadati</taxon>
        <taxon>Pseudomonadota</taxon>
        <taxon>Alphaproteobacteria</taxon>
        <taxon>Sphingomonadales</taxon>
        <taxon>Sphingomonadaceae</taxon>
        <taxon>Sphingobium</taxon>
    </lineage>
</organism>
<dbReference type="SMART" id="SM00387">
    <property type="entry name" value="HATPase_c"/>
    <property type="match status" value="1"/>
</dbReference>
<keyword evidence="6" id="KW-0175">Coiled coil</keyword>
<accession>A0A9X1DG69</accession>
<dbReference type="SMART" id="SM00388">
    <property type="entry name" value="HisKA"/>
    <property type="match status" value="1"/>
</dbReference>
<evidence type="ECO:0000313" key="8">
    <source>
        <dbReference type="EMBL" id="MBT2189304.1"/>
    </source>
</evidence>
<dbReference type="Pfam" id="PF02518">
    <property type="entry name" value="HATPase_c"/>
    <property type="match status" value="1"/>
</dbReference>
<evidence type="ECO:0000256" key="1">
    <source>
        <dbReference type="ARBA" id="ARBA00000085"/>
    </source>
</evidence>
<evidence type="ECO:0000256" key="4">
    <source>
        <dbReference type="ARBA" id="ARBA00022679"/>
    </source>
</evidence>
<name>A0A9X1DG69_9SPHN</name>
<dbReference type="Pfam" id="PF12860">
    <property type="entry name" value="PAS_7"/>
    <property type="match status" value="2"/>
</dbReference>
<protein>
    <recommendedName>
        <fullName evidence="2">histidine kinase</fullName>
        <ecNumber evidence="2">2.7.13.3</ecNumber>
    </recommendedName>
</protein>
<feature type="coiled-coil region" evidence="6">
    <location>
        <begin position="155"/>
        <end position="182"/>
    </location>
</feature>
<reference evidence="8" key="1">
    <citation type="submission" date="2021-05" db="EMBL/GenBank/DDBJ databases">
        <title>Genome of Sphingobium sp. strain.</title>
        <authorList>
            <person name="Fan R."/>
        </authorList>
    </citation>
    <scope>NUCLEOTIDE SEQUENCE</scope>
    <source>
        <strain evidence="8">H33</strain>
    </source>
</reference>
<dbReference type="InterPro" id="IPR004358">
    <property type="entry name" value="Sig_transdc_His_kin-like_C"/>
</dbReference>
<dbReference type="SUPFAM" id="SSF55874">
    <property type="entry name" value="ATPase domain of HSP90 chaperone/DNA topoisomerase II/histidine kinase"/>
    <property type="match status" value="1"/>
</dbReference>
<keyword evidence="9" id="KW-1185">Reference proteome</keyword>
<dbReference type="CDD" id="cd00075">
    <property type="entry name" value="HATPase"/>
    <property type="match status" value="1"/>
</dbReference>
<dbReference type="SUPFAM" id="SSF55785">
    <property type="entry name" value="PYP-like sensor domain (PAS domain)"/>
    <property type="match status" value="2"/>
</dbReference>
<dbReference type="Gene3D" id="3.30.450.20">
    <property type="entry name" value="PAS domain"/>
    <property type="match status" value="2"/>
</dbReference>
<feature type="domain" description="Histidine kinase" evidence="7">
    <location>
        <begin position="566"/>
        <end position="783"/>
    </location>
</feature>
<comment type="catalytic activity">
    <reaction evidence="1">
        <text>ATP + protein L-histidine = ADP + protein N-phospho-L-histidine.</text>
        <dbReference type="EC" id="2.7.13.3"/>
    </reaction>
</comment>
<dbReference type="EMBL" id="JAHGAW010000017">
    <property type="protein sequence ID" value="MBT2189304.1"/>
    <property type="molecule type" value="Genomic_DNA"/>
</dbReference>
<keyword evidence="3" id="KW-0597">Phosphoprotein</keyword>
<comment type="caution">
    <text evidence="8">The sequence shown here is derived from an EMBL/GenBank/DDBJ whole genome shotgun (WGS) entry which is preliminary data.</text>
</comment>
<sequence>MTSLPPFSFALIGGLLAIWLALSAWALVSGLALRRSSQQARGQAGRLADLLQSAPAIPMLVRADGRVEAPDRLASWLGRTTVPAFLSELVSEEGGLEPDHARALAAEIKAAQRGSRSFALPVSAQGSSRTLLVRGGPAGPDLASPGTIVLWIFDATESQSQIEDLREQVTRYRDALEALSGVIEAAPMPVWHRTPDQRLSLVNTAYVQAVDAQSASQVIEQGIELIEAIDGLSPGASAARAADAQTPTARMLPVTIDGARRLMRIVDVPLGPVGVAGYAIDMQELEEVRAELRHLVQANRDMLDRLSAGVVQFGSNQLLEFCNQPFLSIFGLTPETASAETHFDRVLDAMRDAGLVPETADFPAWRAERRQWFQSPNAQEEHWRLRDGVHMRVYAQPLPDGGLLLIFEDRTEHVQLSSARDTLLRVRTATLDNLFEAIAVFSSDGRLHLWNSRFRQIWAVQEVMLATHPRVDELMAALADRLARPQQSSLVHQLIRAATVERRQRGGRIAFADGRYFEFAAIPLPDGNALFVMLDISDSRRIEQALRDRNEALEDADRVKTAFVSNMSYELRTPLTSIVGFAEMMQSGYAGELSDQAREYVDAIISSTTRLARLIDNVLDLTQGAAGGLPIERKPVAIEPLIRAVAEKFEPRVAERKITLALSLRPNIGEVKGDGRRIEQAIEHVVDNAVRFVNAGGRVLIHAEGSQKGVRIVVSDDGPGIESKVQARLFDSFARFGHNEEGQASGLGLPLVRQFVEAHEGSVSLVSQPGEGTIVTIDLPRGD</sequence>
<proteinExistence type="predicted"/>
<dbReference type="Gene3D" id="3.30.565.10">
    <property type="entry name" value="Histidine kinase-like ATPase, C-terminal domain"/>
    <property type="match status" value="1"/>
</dbReference>
<dbReference type="GO" id="GO:0005886">
    <property type="term" value="C:plasma membrane"/>
    <property type="evidence" value="ECO:0007669"/>
    <property type="project" value="TreeGrafter"/>
</dbReference>
<dbReference type="Pfam" id="PF00512">
    <property type="entry name" value="HisKA"/>
    <property type="match status" value="1"/>
</dbReference>